<dbReference type="EMBL" id="HG916852">
    <property type="protein sequence ID" value="CDM58285.1"/>
    <property type="molecule type" value="Genomic_DNA"/>
</dbReference>
<dbReference type="PATRIC" id="fig|348824.6.peg.2840"/>
<keyword evidence="2" id="KW-1185">Reference proteome</keyword>
<organism evidence="1 2">
    <name type="scientific">Rhizobium favelukesii</name>
    <dbReference type="NCBI Taxonomy" id="348824"/>
    <lineage>
        <taxon>Bacteria</taxon>
        <taxon>Pseudomonadati</taxon>
        <taxon>Pseudomonadota</taxon>
        <taxon>Alphaproteobacteria</taxon>
        <taxon>Hyphomicrobiales</taxon>
        <taxon>Rhizobiaceae</taxon>
        <taxon>Rhizobium/Agrobacterium group</taxon>
        <taxon>Rhizobium</taxon>
    </lineage>
</organism>
<accession>W6RD96</accession>
<dbReference type="AlphaFoldDB" id="W6RD96"/>
<proteinExistence type="predicted"/>
<sequence length="52" mass="5823">MINLLEVGCTENQVGAICNMSAQMVQHYGREVALRSLARDAMKLMESPLERN</sequence>
<evidence type="ECO:0000313" key="1">
    <source>
        <dbReference type="EMBL" id="CDM58285.1"/>
    </source>
</evidence>
<protein>
    <submittedName>
        <fullName evidence="1">Uncharacterized protein</fullName>
    </submittedName>
</protein>
<dbReference type="Proteomes" id="UP000019443">
    <property type="component" value="Chromosome"/>
</dbReference>
<gene>
    <name evidence="1" type="ORF">LPU83_2632</name>
</gene>
<dbReference type="HOGENOM" id="CLU_3084071_0_0_5"/>
<reference evidence="1" key="1">
    <citation type="submission" date="2013-11" db="EMBL/GenBank/DDBJ databases">
        <title>Draft genome sequence of the broad-host-range Rhizobium sp. LPU83 strain, a member of the low-genetic diversity Oregon-like Rhizobium sp. group.</title>
        <authorList>
            <person name="Wibberg D."/>
            <person name="Puehler A."/>
            <person name="Schlueter A."/>
        </authorList>
    </citation>
    <scope>NUCLEOTIDE SEQUENCE [LARGE SCALE GENOMIC DNA]</scope>
    <source>
        <strain evidence="1">LPU83</strain>
    </source>
</reference>
<evidence type="ECO:0000313" key="2">
    <source>
        <dbReference type="Proteomes" id="UP000019443"/>
    </source>
</evidence>
<dbReference type="KEGG" id="rhl:LPU83_2632"/>
<name>W6RD96_9HYPH</name>